<dbReference type="Pfam" id="PF11774">
    <property type="entry name" value="Lsr2"/>
    <property type="match status" value="1"/>
</dbReference>
<dbReference type="InterPro" id="IPR024412">
    <property type="entry name" value="Lsr2_dim_dom"/>
</dbReference>
<feature type="compositionally biased region" description="Basic and acidic residues" evidence="1">
    <location>
        <begin position="76"/>
        <end position="94"/>
    </location>
</feature>
<evidence type="ECO:0000259" key="2">
    <source>
        <dbReference type="Pfam" id="PF11774"/>
    </source>
</evidence>
<dbReference type="InterPro" id="IPR042261">
    <property type="entry name" value="Lsr2-like_dimerization"/>
</dbReference>
<dbReference type="Gene3D" id="4.10.320.10">
    <property type="entry name" value="E3-binding domain"/>
    <property type="match status" value="1"/>
</dbReference>
<proteinExistence type="predicted"/>
<dbReference type="Proteomes" id="UP001499978">
    <property type="component" value="Unassembled WGS sequence"/>
</dbReference>
<organism evidence="3 4">
    <name type="scientific">Pilimelia columellifera subsp. columellifera</name>
    <dbReference type="NCBI Taxonomy" id="706583"/>
    <lineage>
        <taxon>Bacteria</taxon>
        <taxon>Bacillati</taxon>
        <taxon>Actinomycetota</taxon>
        <taxon>Actinomycetes</taxon>
        <taxon>Micromonosporales</taxon>
        <taxon>Micromonosporaceae</taxon>
        <taxon>Pilimelia</taxon>
    </lineage>
</organism>
<evidence type="ECO:0000313" key="3">
    <source>
        <dbReference type="EMBL" id="GAA2527939.1"/>
    </source>
</evidence>
<feature type="region of interest" description="Disordered" evidence="1">
    <location>
        <begin position="64"/>
        <end position="94"/>
    </location>
</feature>
<evidence type="ECO:0000256" key="1">
    <source>
        <dbReference type="SAM" id="MobiDB-lite"/>
    </source>
</evidence>
<reference evidence="3 4" key="1">
    <citation type="journal article" date="2019" name="Int. J. Syst. Evol. Microbiol.">
        <title>The Global Catalogue of Microorganisms (GCM) 10K type strain sequencing project: providing services to taxonomists for standard genome sequencing and annotation.</title>
        <authorList>
            <consortium name="The Broad Institute Genomics Platform"/>
            <consortium name="The Broad Institute Genome Sequencing Center for Infectious Disease"/>
            <person name="Wu L."/>
            <person name="Ma J."/>
        </authorList>
    </citation>
    <scope>NUCLEOTIDE SEQUENCE [LARGE SCALE GENOMIC DNA]</scope>
    <source>
        <strain evidence="3 4">JCM 3367</strain>
    </source>
</reference>
<feature type="domain" description="Lsr2 dimerization" evidence="2">
    <location>
        <begin position="5"/>
        <end position="56"/>
    </location>
</feature>
<dbReference type="Gene3D" id="3.30.60.230">
    <property type="entry name" value="Lsr2, dimerization domain"/>
    <property type="match status" value="1"/>
</dbReference>
<dbReference type="InterPro" id="IPR036625">
    <property type="entry name" value="E3-bd_dom_sf"/>
</dbReference>
<dbReference type="EMBL" id="BAAARY010000014">
    <property type="protein sequence ID" value="GAA2527939.1"/>
    <property type="molecule type" value="Genomic_DNA"/>
</dbReference>
<sequence>MIALMAKQIMFVSDISGEIGASTVPFAFDGRTYEVDLTEREEHELRNFLTKYIEAGVATGVVRGASGRAEGSTGDGGRRVRRSSEDVAEEKADKERKAAELAAVRAWAAEHYQAREVAPKGRVPKEVIVAYRTWMQDQVSKGGRAAKEAELFKAPE</sequence>
<evidence type="ECO:0000313" key="4">
    <source>
        <dbReference type="Proteomes" id="UP001499978"/>
    </source>
</evidence>
<protein>
    <submittedName>
        <fullName evidence="3">Lsr2 family protein</fullName>
    </submittedName>
</protein>
<accession>A0ABN3NMW8</accession>
<comment type="caution">
    <text evidence="3">The sequence shown here is derived from an EMBL/GenBank/DDBJ whole genome shotgun (WGS) entry which is preliminary data.</text>
</comment>
<name>A0ABN3NMW8_9ACTN</name>
<keyword evidence="4" id="KW-1185">Reference proteome</keyword>
<gene>
    <name evidence="3" type="ORF">GCM10010201_28520</name>
</gene>